<sequence>MLVVALLLAAVGGAAVGGPAVGGPATAAVPPWFPTRLGHLGDSRQVVVVAGHSRTSTSSTAYAYQRGTDGRWRAAFPAMAARNGYGGWQWASRRVQGTGTTPIGTFTITEAFGLAADPGTRLDYRRVDGNDHWVGDRSDPRTYNMFQPSLSPRRTWRTSRAERLADYPRQYAYAAVVDFNRPAPGSVSWNTALGQYVTSAPAVAGRGSAIFLHVHGRGSTAGCVSLSRTQMVAVLRWLDPALRPRIVLAPIADLPRA</sequence>
<keyword evidence="3" id="KW-1185">Reference proteome</keyword>
<evidence type="ECO:0000259" key="1">
    <source>
        <dbReference type="Pfam" id="PF03734"/>
    </source>
</evidence>
<gene>
    <name evidence="2" type="ORF">Ari01nite_04460</name>
</gene>
<dbReference type="GO" id="GO:0016740">
    <property type="term" value="F:transferase activity"/>
    <property type="evidence" value="ECO:0007669"/>
    <property type="project" value="InterPro"/>
</dbReference>
<dbReference type="InterPro" id="IPR005490">
    <property type="entry name" value="LD_TPept_cat_dom"/>
</dbReference>
<dbReference type="Pfam" id="PF03734">
    <property type="entry name" value="YkuD"/>
    <property type="match status" value="1"/>
</dbReference>
<dbReference type="EMBL" id="BOMV01000005">
    <property type="protein sequence ID" value="GIE92981.1"/>
    <property type="molecule type" value="Genomic_DNA"/>
</dbReference>
<accession>A0A919JXW8</accession>
<dbReference type="PANTHER" id="PTHR38589">
    <property type="entry name" value="BLR0621 PROTEIN"/>
    <property type="match status" value="1"/>
</dbReference>
<feature type="domain" description="L,D-TPase catalytic" evidence="1">
    <location>
        <begin position="62"/>
        <end position="240"/>
    </location>
</feature>
<reference evidence="2" key="1">
    <citation type="submission" date="2021-01" db="EMBL/GenBank/DDBJ databases">
        <title>Whole genome shotgun sequence of Actinoplanes rishiriensis NBRC 108556.</title>
        <authorList>
            <person name="Komaki H."/>
            <person name="Tamura T."/>
        </authorList>
    </citation>
    <scope>NUCLEOTIDE SEQUENCE</scope>
    <source>
        <strain evidence="2">NBRC 108556</strain>
    </source>
</reference>
<name>A0A919JXW8_9ACTN</name>
<evidence type="ECO:0000313" key="3">
    <source>
        <dbReference type="Proteomes" id="UP000636960"/>
    </source>
</evidence>
<dbReference type="PANTHER" id="PTHR38589:SF1">
    <property type="entry name" value="BLR0621 PROTEIN"/>
    <property type="match status" value="1"/>
</dbReference>
<dbReference type="AlphaFoldDB" id="A0A919JXW8"/>
<protein>
    <recommendedName>
        <fullName evidence="1">L,D-TPase catalytic domain-containing protein</fullName>
    </recommendedName>
</protein>
<proteinExistence type="predicted"/>
<dbReference type="Proteomes" id="UP000636960">
    <property type="component" value="Unassembled WGS sequence"/>
</dbReference>
<organism evidence="2 3">
    <name type="scientific">Paractinoplanes rishiriensis</name>
    <dbReference type="NCBI Taxonomy" id="1050105"/>
    <lineage>
        <taxon>Bacteria</taxon>
        <taxon>Bacillati</taxon>
        <taxon>Actinomycetota</taxon>
        <taxon>Actinomycetes</taxon>
        <taxon>Micromonosporales</taxon>
        <taxon>Micromonosporaceae</taxon>
        <taxon>Paractinoplanes</taxon>
    </lineage>
</organism>
<evidence type="ECO:0000313" key="2">
    <source>
        <dbReference type="EMBL" id="GIE92981.1"/>
    </source>
</evidence>
<comment type="caution">
    <text evidence="2">The sequence shown here is derived from an EMBL/GenBank/DDBJ whole genome shotgun (WGS) entry which is preliminary data.</text>
</comment>